<evidence type="ECO:0000313" key="3">
    <source>
        <dbReference type="WormBase" id="C25F9.14b"/>
    </source>
</evidence>
<dbReference type="ExpressionAtlas" id="H9G313">
    <property type="expression patterns" value="baseline and differential"/>
</dbReference>
<dbReference type="PANTHER" id="PTHR21516">
    <property type="entry name" value="AAA_LID_7 DOMAIN-CONTAINING PROTEIN-RELATED-RELATED"/>
    <property type="match status" value="1"/>
</dbReference>
<keyword evidence="2" id="KW-1185">Reference proteome</keyword>
<reference evidence="1 2" key="1">
    <citation type="journal article" date="1998" name="Science">
        <title>Genome sequence of the nematode C. elegans: a platform for investigating biology.</title>
        <authorList>
            <consortium name="The C. elegans sequencing consortium"/>
            <person name="Sulson J.E."/>
            <person name="Waterston R."/>
        </authorList>
    </citation>
    <scope>NUCLEOTIDE SEQUENCE [LARGE SCALE GENOMIC DNA]</scope>
    <source>
        <strain evidence="1 2">Bristol N2</strain>
    </source>
</reference>
<protein>
    <submittedName>
        <fullName evidence="1">BACK domain-containing protein</fullName>
    </submittedName>
</protein>
<dbReference type="AGR" id="WB:WBGene00045461"/>
<dbReference type="WormBase" id="C25F9.14b">
    <property type="protein sequence ID" value="CE47111"/>
    <property type="gene ID" value="WBGene00045461"/>
</dbReference>
<dbReference type="Proteomes" id="UP000001940">
    <property type="component" value="Chromosome V"/>
</dbReference>
<dbReference type="PANTHER" id="PTHR21516:SF4">
    <property type="entry name" value="AAA_LID_7 DOMAIN-CONTAINING PROTEIN-RELATED"/>
    <property type="match status" value="1"/>
</dbReference>
<dbReference type="AlphaFoldDB" id="H9G313"/>
<accession>H9G313</accession>
<dbReference type="EMBL" id="BX284605">
    <property type="protein sequence ID" value="CCG28220.1"/>
    <property type="molecule type" value="Genomic_DNA"/>
</dbReference>
<dbReference type="GeneID" id="6418699"/>
<proteinExistence type="predicted"/>
<dbReference type="RefSeq" id="NP_001256857.1">
    <property type="nucleotide sequence ID" value="NM_001269928.3"/>
</dbReference>
<dbReference type="CTD" id="6418699"/>
<sequence>MIMLSHQHEQIVYDFDVFLTKAKEMSEQDPPDIVIFSNLIWGQHAQEKLREIVLDTSTDDAIVCESLYSAWTFAKHCRKNAMRYINKELRNEILLSVADMEAYMNATDIEKIKEKIPTSGLQIKHSQNNVKIGNCQFSYNKVAY</sequence>
<dbReference type="Bgee" id="WBGene00045461">
    <property type="expression patterns" value="Expressed in larva and 3 other cell types or tissues"/>
</dbReference>
<evidence type="ECO:0000313" key="2">
    <source>
        <dbReference type="Proteomes" id="UP000001940"/>
    </source>
</evidence>
<organism evidence="1 2">
    <name type="scientific">Caenorhabditis elegans</name>
    <dbReference type="NCBI Taxonomy" id="6239"/>
    <lineage>
        <taxon>Eukaryota</taxon>
        <taxon>Metazoa</taxon>
        <taxon>Ecdysozoa</taxon>
        <taxon>Nematoda</taxon>
        <taxon>Chromadorea</taxon>
        <taxon>Rhabditida</taxon>
        <taxon>Rhabditina</taxon>
        <taxon>Rhabditomorpha</taxon>
        <taxon>Rhabditoidea</taxon>
        <taxon>Rhabditidae</taxon>
        <taxon>Peloderinae</taxon>
        <taxon>Caenorhabditis</taxon>
    </lineage>
</organism>
<evidence type="ECO:0000313" key="1">
    <source>
        <dbReference type="EMBL" id="CCG28220.1"/>
    </source>
</evidence>
<gene>
    <name evidence="1 3" type="ORF">C25F9.14</name>
    <name evidence="1" type="ORF">CELE_C25F9.14</name>
</gene>
<name>H9G313_CAEEL</name>